<feature type="region of interest" description="Disordered" evidence="5">
    <location>
        <begin position="72"/>
        <end position="96"/>
    </location>
</feature>
<feature type="compositionally biased region" description="Basic and acidic residues" evidence="5">
    <location>
        <begin position="1"/>
        <end position="10"/>
    </location>
</feature>
<dbReference type="InterPro" id="IPR008271">
    <property type="entry name" value="Ser/Thr_kinase_AS"/>
</dbReference>
<keyword evidence="1" id="KW-0808">Transferase</keyword>
<evidence type="ECO:0000256" key="4">
    <source>
        <dbReference type="ARBA" id="ARBA00022840"/>
    </source>
</evidence>
<feature type="domain" description="Protein kinase" evidence="6">
    <location>
        <begin position="105"/>
        <end position="406"/>
    </location>
</feature>
<dbReference type="GO" id="GO:0004674">
    <property type="term" value="F:protein serine/threonine kinase activity"/>
    <property type="evidence" value="ECO:0007669"/>
    <property type="project" value="UniProtKB-KW"/>
</dbReference>
<dbReference type="Gene3D" id="1.10.510.10">
    <property type="entry name" value="Transferase(Phosphotransferase) domain 1"/>
    <property type="match status" value="1"/>
</dbReference>
<dbReference type="InterPro" id="IPR011009">
    <property type="entry name" value="Kinase-like_dom_sf"/>
</dbReference>
<dbReference type="AlphaFoldDB" id="A0A099LUY6"/>
<keyword evidence="7" id="KW-0723">Serine/threonine-protein kinase</keyword>
<comment type="caution">
    <text evidence="7">The sequence shown here is derived from an EMBL/GenBank/DDBJ whole genome shotgun (WGS) entry which is preliminary data.</text>
</comment>
<accession>A0A099LUY6</accession>
<protein>
    <submittedName>
        <fullName evidence="7">Serine/threonine protein kinase</fullName>
    </submittedName>
</protein>
<keyword evidence="2" id="KW-0547">Nucleotide-binding</keyword>
<sequence length="727" mass="81868">MSVDKNEDKGQQANGDKTQLIKRSNSNDDAINENSEKKQSVKSKENVESQKSDKVIISDTVSDKTEIKNISVNISKDNTESRSHSQNNPMTNSTLPAGHVVKSRYVIEALIGHGGLCDVYRAKDKVLESSGASNPYVALKVLQNEYVDQPETARMLIREAQHTQTLSHPNIIRVFDFGVDNRTYFIVMEYLDGETVEQLIQRSRPSGLPLQKAKVIFNQILDALIYAHSVDIVHADLKPANIMIESTGRVKILDFGVSKTERIKQDQYSAKRKTDDHAVVGYTPNYASINILAGNKPKREDDLFAFACIAYELVSCKHPYNRTTADLALKQALSLTKPAPLPWYAWRPLKEILSLSTRQSSMSASDLKRRLNQTLTPKLTVAALILLTFSITVSMFRHYENQHATLESVAAEQAKEMSHLRDLLDTPFDQVLPLLNSGELPPVVRAGLLRYHQNALLGDFERQIDEILNASNSEYPDYDKVESVLKNAAIYYPDSHRLELLNLDIKSSKRSTLLSIERQINSGLERAQYVAEDGEKSLINLYDDLNSIHTGYPFVPSSLASEVFGDHLKRALNQRDAIALQTLITIGNTFFASFEEHKQRLAASNSMKDAIEQMSAYLVARENGEELDYPQDAARVLYKNDFDGLYLRLEKASTINNLDRLVVEIDKLASELPANFNDIAELRFQTANKYLQFSDILLKKRQANNARSAMKKANELLQQIDRGNLKS</sequence>
<dbReference type="PANTHER" id="PTHR43289">
    <property type="entry name" value="MITOGEN-ACTIVATED PROTEIN KINASE KINASE KINASE 20-RELATED"/>
    <property type="match status" value="1"/>
</dbReference>
<dbReference type="SUPFAM" id="SSF56112">
    <property type="entry name" value="Protein kinase-like (PK-like)"/>
    <property type="match status" value="1"/>
</dbReference>
<dbReference type="InterPro" id="IPR000719">
    <property type="entry name" value="Prot_kinase_dom"/>
</dbReference>
<proteinExistence type="predicted"/>
<dbReference type="Pfam" id="PF00069">
    <property type="entry name" value="Pkinase"/>
    <property type="match status" value="1"/>
</dbReference>
<evidence type="ECO:0000256" key="2">
    <source>
        <dbReference type="ARBA" id="ARBA00022741"/>
    </source>
</evidence>
<dbReference type="Gene3D" id="3.30.200.20">
    <property type="entry name" value="Phosphorylase Kinase, domain 1"/>
    <property type="match status" value="1"/>
</dbReference>
<keyword evidence="8" id="KW-1185">Reference proteome</keyword>
<dbReference type="GO" id="GO:0005524">
    <property type="term" value="F:ATP binding"/>
    <property type="evidence" value="ECO:0007669"/>
    <property type="project" value="UniProtKB-KW"/>
</dbReference>
<dbReference type="eggNOG" id="COG0515">
    <property type="taxonomic scope" value="Bacteria"/>
</dbReference>
<dbReference type="Proteomes" id="UP000029994">
    <property type="component" value="Unassembled WGS sequence"/>
</dbReference>
<dbReference type="PROSITE" id="PS00108">
    <property type="entry name" value="PROTEIN_KINASE_ST"/>
    <property type="match status" value="1"/>
</dbReference>
<reference evidence="7 8" key="1">
    <citation type="submission" date="2014-04" db="EMBL/GenBank/DDBJ databases">
        <title>Genome sequencing of Vibrio navarrensis strains.</title>
        <authorList>
            <person name="Gladney L.M."/>
            <person name="Katz L.S."/>
            <person name="Marino-Ramirez L."/>
            <person name="Jordan I.K."/>
        </authorList>
    </citation>
    <scope>NUCLEOTIDE SEQUENCE [LARGE SCALE GENOMIC DNA]</scope>
    <source>
        <strain evidence="7 8">ATCC 51183</strain>
    </source>
</reference>
<keyword evidence="4" id="KW-0067">ATP-binding</keyword>
<dbReference type="CDD" id="cd14014">
    <property type="entry name" value="STKc_PknB_like"/>
    <property type="match status" value="1"/>
</dbReference>
<evidence type="ECO:0000256" key="1">
    <source>
        <dbReference type="ARBA" id="ARBA00022679"/>
    </source>
</evidence>
<dbReference type="GeneID" id="43683951"/>
<dbReference type="STRING" id="29495.EA26_12340"/>
<evidence type="ECO:0000256" key="3">
    <source>
        <dbReference type="ARBA" id="ARBA00022777"/>
    </source>
</evidence>
<name>A0A099LUY6_9VIBR</name>
<dbReference type="RefSeq" id="WP_039427757.1">
    <property type="nucleotide sequence ID" value="NZ_CP061844.1"/>
</dbReference>
<evidence type="ECO:0000313" key="7">
    <source>
        <dbReference type="EMBL" id="KGK12058.1"/>
    </source>
</evidence>
<gene>
    <name evidence="7" type="ORF">EA26_12340</name>
</gene>
<organism evidence="7 8">
    <name type="scientific">Vibrio navarrensis</name>
    <dbReference type="NCBI Taxonomy" id="29495"/>
    <lineage>
        <taxon>Bacteria</taxon>
        <taxon>Pseudomonadati</taxon>
        <taxon>Pseudomonadota</taxon>
        <taxon>Gammaproteobacteria</taxon>
        <taxon>Vibrionales</taxon>
        <taxon>Vibrionaceae</taxon>
        <taxon>Vibrio</taxon>
    </lineage>
</organism>
<dbReference type="SMART" id="SM00220">
    <property type="entry name" value="S_TKc"/>
    <property type="match status" value="1"/>
</dbReference>
<dbReference type="PROSITE" id="PS50011">
    <property type="entry name" value="PROTEIN_KINASE_DOM"/>
    <property type="match status" value="1"/>
</dbReference>
<feature type="compositionally biased region" description="Polar residues" evidence="5">
    <location>
        <begin position="11"/>
        <end position="33"/>
    </location>
</feature>
<feature type="compositionally biased region" description="Basic and acidic residues" evidence="5">
    <location>
        <begin position="34"/>
        <end position="52"/>
    </location>
</feature>
<evidence type="ECO:0000259" key="6">
    <source>
        <dbReference type="PROSITE" id="PS50011"/>
    </source>
</evidence>
<dbReference type="EMBL" id="JMCG01000001">
    <property type="protein sequence ID" value="KGK12058.1"/>
    <property type="molecule type" value="Genomic_DNA"/>
</dbReference>
<keyword evidence="3 7" id="KW-0418">Kinase</keyword>
<evidence type="ECO:0000313" key="8">
    <source>
        <dbReference type="Proteomes" id="UP000029994"/>
    </source>
</evidence>
<dbReference type="PANTHER" id="PTHR43289:SF6">
    <property type="entry name" value="SERINE_THREONINE-PROTEIN KINASE NEKL-3"/>
    <property type="match status" value="1"/>
</dbReference>
<evidence type="ECO:0000256" key="5">
    <source>
        <dbReference type="SAM" id="MobiDB-lite"/>
    </source>
</evidence>
<feature type="compositionally biased region" description="Polar residues" evidence="5">
    <location>
        <begin position="84"/>
        <end position="95"/>
    </location>
</feature>
<feature type="region of interest" description="Disordered" evidence="5">
    <location>
        <begin position="1"/>
        <end position="52"/>
    </location>
</feature>